<keyword evidence="4" id="KW-1185">Reference proteome</keyword>
<keyword evidence="3" id="KW-0808">Transferase</keyword>
<dbReference type="InterPro" id="IPR037121">
    <property type="entry name" value="Ribosomal_bL25_C"/>
</dbReference>
<dbReference type="FunFam" id="2.170.120.20:FF:000006">
    <property type="entry name" value="Ribosomal protein L25/Gln-tRNA synthetase, anti-codon-binding domain-containing protein"/>
    <property type="match status" value="1"/>
</dbReference>
<dbReference type="PANTHER" id="PTHR33284">
    <property type="entry name" value="RIBOSOMAL PROTEIN L25/GLN-TRNA SYNTHETASE, ANTI-CODON-BINDING DOMAIN-CONTAINING PROTEIN"/>
    <property type="match status" value="1"/>
</dbReference>
<dbReference type="Pfam" id="PF14693">
    <property type="entry name" value="Ribosomal_TL5_C"/>
    <property type="match status" value="1"/>
</dbReference>
<dbReference type="EMBL" id="VEPZ02000996">
    <property type="protein sequence ID" value="KAE8703778.1"/>
    <property type="molecule type" value="Genomic_DNA"/>
</dbReference>
<feature type="compositionally biased region" description="Low complexity" evidence="1">
    <location>
        <begin position="316"/>
        <end position="331"/>
    </location>
</feature>
<dbReference type="GO" id="GO:0004672">
    <property type="term" value="F:protein kinase activity"/>
    <property type="evidence" value="ECO:0007669"/>
    <property type="project" value="InterPro"/>
</dbReference>
<dbReference type="CDD" id="cd00495">
    <property type="entry name" value="Ribosomal_L25_TL5_CTC"/>
    <property type="match status" value="1"/>
</dbReference>
<feature type="compositionally biased region" description="Polar residues" evidence="1">
    <location>
        <begin position="490"/>
        <end position="503"/>
    </location>
</feature>
<dbReference type="GO" id="GO:0006412">
    <property type="term" value="P:translation"/>
    <property type="evidence" value="ECO:0007669"/>
    <property type="project" value="InterPro"/>
</dbReference>
<proteinExistence type="predicted"/>
<dbReference type="Gene3D" id="2.170.120.20">
    <property type="entry name" value="Ribosomal protein L25, beta domain"/>
    <property type="match status" value="1"/>
</dbReference>
<evidence type="ECO:0000256" key="1">
    <source>
        <dbReference type="SAM" id="MobiDB-lite"/>
    </source>
</evidence>
<keyword evidence="3" id="KW-0418">Kinase</keyword>
<dbReference type="GO" id="GO:0003735">
    <property type="term" value="F:structural constituent of ribosome"/>
    <property type="evidence" value="ECO:0007669"/>
    <property type="project" value="InterPro"/>
</dbReference>
<dbReference type="GO" id="GO:0005524">
    <property type="term" value="F:ATP binding"/>
    <property type="evidence" value="ECO:0007669"/>
    <property type="project" value="InterPro"/>
</dbReference>
<dbReference type="InterPro" id="IPR011035">
    <property type="entry name" value="Ribosomal_bL25/Gln-tRNA_synth"/>
</dbReference>
<protein>
    <submittedName>
        <fullName evidence="3">Mitogen-activated protein kinase kinase kinase 5 isoform 2</fullName>
    </submittedName>
</protein>
<feature type="compositionally biased region" description="Low complexity" evidence="1">
    <location>
        <begin position="233"/>
        <end position="246"/>
    </location>
</feature>
<feature type="compositionally biased region" description="Basic and acidic residues" evidence="1">
    <location>
        <begin position="352"/>
        <end position="368"/>
    </location>
</feature>
<accession>A0A6A3AIA3</accession>
<feature type="region of interest" description="Disordered" evidence="1">
    <location>
        <begin position="305"/>
        <end position="368"/>
    </location>
</feature>
<dbReference type="AlphaFoldDB" id="A0A6A3AIA3"/>
<dbReference type="InterPro" id="IPR000719">
    <property type="entry name" value="Prot_kinase_dom"/>
</dbReference>
<dbReference type="PANTHER" id="PTHR33284:SF2">
    <property type="entry name" value="RIBOSOMAL PROTEIN L25_GLN-TRNA SYNTHETASE, ANTI-CODON-BINDING DOMAIN-CONTAINING PROTEIN"/>
    <property type="match status" value="1"/>
</dbReference>
<dbReference type="Gene3D" id="1.10.510.10">
    <property type="entry name" value="Transferase(Phosphotransferase) domain 1"/>
    <property type="match status" value="1"/>
</dbReference>
<dbReference type="Proteomes" id="UP000436088">
    <property type="component" value="Unassembled WGS sequence"/>
</dbReference>
<feature type="region of interest" description="Disordered" evidence="1">
    <location>
        <begin position="474"/>
        <end position="508"/>
    </location>
</feature>
<feature type="compositionally biased region" description="Polar residues" evidence="1">
    <location>
        <begin position="754"/>
        <end position="773"/>
    </location>
</feature>
<feature type="domain" description="Protein kinase" evidence="2">
    <location>
        <begin position="413"/>
        <end position="718"/>
    </location>
</feature>
<feature type="compositionally biased region" description="Low complexity" evidence="1">
    <location>
        <begin position="796"/>
        <end position="820"/>
    </location>
</feature>
<sequence length="832" mass="91592">MSRLWRGLKTVIQTSPASSLHYHTIQAIPRECTGSRISSRDRAQGRIPAVVFSQGLLEKNPSNRSPSRKQLLTTEGKQIRSIIKSVELPFFCSTTFQLQIRAGSGSSVLLESGRIHRDEETGKIMNLAFVWADEGTELKVDVPVVFKGLEDCPGLKKGGYFNRIRSSLKFQCPAEHIPLKIEVDVSELDIDDRVTMHDIEVHPSMKLLSKNESMPICKIVPMYSENPEPMKFSSSSFSSRSSSSPSLKYTEDNNNNHYQRNQRPKSRYYLGFSIAGARFRRYKEPRNLTDQEIPHQEEAVVSLLSDGGCDTPSSPPSRASKSSSASALAMPLPLPLPVPDGDGEQRLLSPKEVGHCKGLEDRDTDKADETTPSLIDVFASRDLRKTKKNVETISCSRGLQQEVIKGDSNQDEFMVHFPISSAPTSQIASPVATPQRLSAADVFPHYIAPASNQFCSAPEMKPLDVAGLPSRTVHDYNASTTDHTPLHSLPNRSPTRSNRSQSGPPSPIHRRLSLEIIDISSLRPENNGHISVHPLPLPPGVGLASPPSSISQEIKVLSHLKHPNIVHYYGSEIVSADCMLWISSILLFHLISDIKGANLLVDACGVVKLADFGMSKHLTGQRADLPLKGSPYWMAPELMQAVMQKDNSSELALAVDIWSLGCTIIEMFTGKAPWSDDAGYPPIPETLSSEEKDFLRCCFKRNPAERPSASVLLEHRFVKSPLQSGASSFNGIKVGDAPLSPVERSEFKLAQLPVQPSLQNSKPVTPDSETAQRSHYKHSELSAAPRYSPRSTLEVPPSLYSPSSGPSTHHPSPSSTISRSNNQEPKKNHIFK</sequence>
<dbReference type="PROSITE" id="PS50011">
    <property type="entry name" value="PROTEIN_KINASE_DOM"/>
    <property type="match status" value="1"/>
</dbReference>
<dbReference type="GO" id="GO:0022625">
    <property type="term" value="C:cytosolic large ribosomal subunit"/>
    <property type="evidence" value="ECO:0007669"/>
    <property type="project" value="TreeGrafter"/>
</dbReference>
<gene>
    <name evidence="3" type="ORF">F3Y22_tig00110462pilonHSYRG00065</name>
</gene>
<dbReference type="InterPro" id="IPR011009">
    <property type="entry name" value="Kinase-like_dom_sf"/>
</dbReference>
<name>A0A6A3AIA3_HIBSY</name>
<feature type="region of interest" description="Disordered" evidence="1">
    <location>
        <begin position="750"/>
        <end position="832"/>
    </location>
</feature>
<dbReference type="GO" id="GO:0008097">
    <property type="term" value="F:5S rRNA binding"/>
    <property type="evidence" value="ECO:0007669"/>
    <property type="project" value="TreeGrafter"/>
</dbReference>
<dbReference type="Pfam" id="PF00069">
    <property type="entry name" value="Pkinase"/>
    <property type="match status" value="1"/>
</dbReference>
<dbReference type="SUPFAM" id="SSF50715">
    <property type="entry name" value="Ribosomal protein L25-like"/>
    <property type="match status" value="1"/>
</dbReference>
<feature type="region of interest" description="Disordered" evidence="1">
    <location>
        <begin position="230"/>
        <end position="263"/>
    </location>
</feature>
<evidence type="ECO:0000259" key="2">
    <source>
        <dbReference type="PROSITE" id="PS50011"/>
    </source>
</evidence>
<evidence type="ECO:0000313" key="3">
    <source>
        <dbReference type="EMBL" id="KAE8703778.1"/>
    </source>
</evidence>
<dbReference type="InterPro" id="IPR029751">
    <property type="entry name" value="Ribosomal_L25_dom"/>
</dbReference>
<dbReference type="InterPro" id="IPR020930">
    <property type="entry name" value="Ribosomal_uL5_bac-type"/>
</dbReference>
<evidence type="ECO:0000313" key="4">
    <source>
        <dbReference type="Proteomes" id="UP000436088"/>
    </source>
</evidence>
<dbReference type="SUPFAM" id="SSF56112">
    <property type="entry name" value="Protein kinase-like (PK-like)"/>
    <property type="match status" value="1"/>
</dbReference>
<dbReference type="InterPro" id="IPR020057">
    <property type="entry name" value="Ribosomal_bL25_b-dom"/>
</dbReference>
<reference evidence="3" key="1">
    <citation type="submission" date="2019-09" db="EMBL/GenBank/DDBJ databases">
        <title>Draft genome information of white flower Hibiscus syriacus.</title>
        <authorList>
            <person name="Kim Y.-M."/>
        </authorList>
    </citation>
    <scope>NUCLEOTIDE SEQUENCE [LARGE SCALE GENOMIC DNA]</scope>
    <source>
        <strain evidence="3">YM2019G1</strain>
    </source>
</reference>
<comment type="caution">
    <text evidence="3">The sequence shown here is derived from an EMBL/GenBank/DDBJ whole genome shotgun (WGS) entry which is preliminary data.</text>
</comment>
<dbReference type="SMART" id="SM00220">
    <property type="entry name" value="S_TKc"/>
    <property type="match status" value="1"/>
</dbReference>
<organism evidence="3 4">
    <name type="scientific">Hibiscus syriacus</name>
    <name type="common">Rose of Sharon</name>
    <dbReference type="NCBI Taxonomy" id="106335"/>
    <lineage>
        <taxon>Eukaryota</taxon>
        <taxon>Viridiplantae</taxon>
        <taxon>Streptophyta</taxon>
        <taxon>Embryophyta</taxon>
        <taxon>Tracheophyta</taxon>
        <taxon>Spermatophyta</taxon>
        <taxon>Magnoliopsida</taxon>
        <taxon>eudicotyledons</taxon>
        <taxon>Gunneridae</taxon>
        <taxon>Pentapetalae</taxon>
        <taxon>rosids</taxon>
        <taxon>malvids</taxon>
        <taxon>Malvales</taxon>
        <taxon>Malvaceae</taxon>
        <taxon>Malvoideae</taxon>
        <taxon>Hibiscus</taxon>
    </lineage>
</organism>